<dbReference type="GO" id="GO:0080120">
    <property type="term" value="P:CAAX-box protein maturation"/>
    <property type="evidence" value="ECO:0007669"/>
    <property type="project" value="UniProtKB-ARBA"/>
</dbReference>
<feature type="domain" description="CAAX prenyl protease 2/Lysostaphin resistance protein A-like" evidence="3">
    <location>
        <begin position="158"/>
        <end position="243"/>
    </location>
</feature>
<dbReference type="KEGG" id="tpla:ElP_08280"/>
<dbReference type="PANTHER" id="PTHR43592">
    <property type="entry name" value="CAAX AMINO TERMINAL PROTEASE"/>
    <property type="match status" value="1"/>
</dbReference>
<name>A0A518GWK9_9BACT</name>
<keyword evidence="5" id="KW-1185">Reference proteome</keyword>
<keyword evidence="2" id="KW-0472">Membrane</keyword>
<keyword evidence="4" id="KW-0645">Protease</keyword>
<dbReference type="Pfam" id="PF02517">
    <property type="entry name" value="Rce1-like"/>
    <property type="match status" value="1"/>
</dbReference>
<dbReference type="InterPro" id="IPR003675">
    <property type="entry name" value="Rce1/LyrA-like_dom"/>
</dbReference>
<feature type="transmembrane region" description="Helical" evidence="2">
    <location>
        <begin position="120"/>
        <end position="144"/>
    </location>
</feature>
<sequence length="262" mass="27528">MSLRAMQRTRPAAAPSGKIEGHSRRSGPLSLVVRRRRWGLQTGIGRRLRGGRSGAASAVGLLAVVLDLWLAWLNRYPESIEGRWAAGLTALAALTWLSDGDLPTLGLVPPAGGWRRWAGLAALLGVVAAACMGAAAGLWVAAGWRLPVQAVAPSQVGPALLRMCVFAPLLEESLYRVALCVPLARAVGPWAAVTASAAAFGLLHVAYGHPSPENLLGGFFLAWAYLRSGSVFVPVALHAIGNLLILIGQVGVWYWAEALASP</sequence>
<dbReference type="PANTHER" id="PTHR43592:SF15">
    <property type="entry name" value="CAAX AMINO TERMINAL PROTEASE FAMILY PROTEIN"/>
    <property type="match status" value="1"/>
</dbReference>
<feature type="transmembrane region" description="Helical" evidence="2">
    <location>
        <begin position="187"/>
        <end position="207"/>
    </location>
</feature>
<gene>
    <name evidence="4" type="ORF">ElP_08280</name>
</gene>
<feature type="transmembrane region" description="Helical" evidence="2">
    <location>
        <begin position="54"/>
        <end position="72"/>
    </location>
</feature>
<feature type="region of interest" description="Disordered" evidence="1">
    <location>
        <begin position="1"/>
        <end position="26"/>
    </location>
</feature>
<evidence type="ECO:0000313" key="5">
    <source>
        <dbReference type="Proteomes" id="UP000317835"/>
    </source>
</evidence>
<feature type="transmembrane region" description="Helical" evidence="2">
    <location>
        <begin position="231"/>
        <end position="256"/>
    </location>
</feature>
<evidence type="ECO:0000256" key="1">
    <source>
        <dbReference type="SAM" id="MobiDB-lite"/>
    </source>
</evidence>
<keyword evidence="2" id="KW-1133">Transmembrane helix</keyword>
<reference evidence="4 5" key="1">
    <citation type="submission" date="2019-02" db="EMBL/GenBank/DDBJ databases">
        <title>Deep-cultivation of Planctomycetes and their phenomic and genomic characterization uncovers novel biology.</title>
        <authorList>
            <person name="Wiegand S."/>
            <person name="Jogler M."/>
            <person name="Boedeker C."/>
            <person name="Pinto D."/>
            <person name="Vollmers J."/>
            <person name="Rivas-Marin E."/>
            <person name="Kohn T."/>
            <person name="Peeters S.H."/>
            <person name="Heuer A."/>
            <person name="Rast P."/>
            <person name="Oberbeckmann S."/>
            <person name="Bunk B."/>
            <person name="Jeske O."/>
            <person name="Meyerdierks A."/>
            <person name="Storesund J.E."/>
            <person name="Kallscheuer N."/>
            <person name="Luecker S."/>
            <person name="Lage O.M."/>
            <person name="Pohl T."/>
            <person name="Merkel B.J."/>
            <person name="Hornburger P."/>
            <person name="Mueller R.-W."/>
            <person name="Bruemmer F."/>
            <person name="Labrenz M."/>
            <person name="Spormann A.M."/>
            <person name="Op den Camp H."/>
            <person name="Overmann J."/>
            <person name="Amann R."/>
            <person name="Jetten M.S.M."/>
            <person name="Mascher T."/>
            <person name="Medema M.H."/>
            <person name="Devos D.P."/>
            <person name="Kaster A.-K."/>
            <person name="Ovreas L."/>
            <person name="Rohde M."/>
            <person name="Galperin M.Y."/>
            <person name="Jogler C."/>
        </authorList>
    </citation>
    <scope>NUCLEOTIDE SEQUENCE [LARGE SCALE GENOMIC DNA]</scope>
    <source>
        <strain evidence="4 5">ElP</strain>
    </source>
</reference>
<proteinExistence type="predicted"/>
<dbReference type="Proteomes" id="UP000317835">
    <property type="component" value="Chromosome"/>
</dbReference>
<dbReference type="EMBL" id="CP036426">
    <property type="protein sequence ID" value="QDV32986.1"/>
    <property type="molecule type" value="Genomic_DNA"/>
</dbReference>
<organism evidence="4 5">
    <name type="scientific">Tautonia plasticadhaerens</name>
    <dbReference type="NCBI Taxonomy" id="2527974"/>
    <lineage>
        <taxon>Bacteria</taxon>
        <taxon>Pseudomonadati</taxon>
        <taxon>Planctomycetota</taxon>
        <taxon>Planctomycetia</taxon>
        <taxon>Isosphaerales</taxon>
        <taxon>Isosphaeraceae</taxon>
        <taxon>Tautonia</taxon>
    </lineage>
</organism>
<dbReference type="AlphaFoldDB" id="A0A518GWK9"/>
<keyword evidence="4" id="KW-0378">Hydrolase</keyword>
<evidence type="ECO:0000259" key="3">
    <source>
        <dbReference type="Pfam" id="PF02517"/>
    </source>
</evidence>
<evidence type="ECO:0000313" key="4">
    <source>
        <dbReference type="EMBL" id="QDV32986.1"/>
    </source>
</evidence>
<dbReference type="GO" id="GO:0004175">
    <property type="term" value="F:endopeptidase activity"/>
    <property type="evidence" value="ECO:0007669"/>
    <property type="project" value="UniProtKB-ARBA"/>
</dbReference>
<keyword evidence="2" id="KW-0812">Transmembrane</keyword>
<dbReference type="GO" id="GO:0006508">
    <property type="term" value="P:proteolysis"/>
    <property type="evidence" value="ECO:0007669"/>
    <property type="project" value="UniProtKB-KW"/>
</dbReference>
<evidence type="ECO:0000256" key="2">
    <source>
        <dbReference type="SAM" id="Phobius"/>
    </source>
</evidence>
<protein>
    <submittedName>
        <fullName evidence="4">CAAX amino terminal protease self-immunity</fullName>
    </submittedName>
</protein>
<accession>A0A518GWK9</accession>